<dbReference type="OrthoDB" id="190201at2759"/>
<reference evidence="4 5" key="1">
    <citation type="journal article" date="2012" name="Science">
        <title>The Paleozoic origin of enzymatic lignin decomposition reconstructed from 31 fungal genomes.</title>
        <authorList>
            <person name="Floudas D."/>
            <person name="Binder M."/>
            <person name="Riley R."/>
            <person name="Barry K."/>
            <person name="Blanchette R.A."/>
            <person name="Henrissat B."/>
            <person name="Martinez A.T."/>
            <person name="Otillar R."/>
            <person name="Spatafora J.W."/>
            <person name="Yadav J.S."/>
            <person name="Aerts A."/>
            <person name="Benoit I."/>
            <person name="Boyd A."/>
            <person name="Carlson A."/>
            <person name="Copeland A."/>
            <person name="Coutinho P.M."/>
            <person name="de Vries R.P."/>
            <person name="Ferreira P."/>
            <person name="Findley K."/>
            <person name="Foster B."/>
            <person name="Gaskell J."/>
            <person name="Glotzer D."/>
            <person name="Gorecki P."/>
            <person name="Heitman J."/>
            <person name="Hesse C."/>
            <person name="Hori C."/>
            <person name="Igarashi K."/>
            <person name="Jurgens J.A."/>
            <person name="Kallen N."/>
            <person name="Kersten P."/>
            <person name="Kohler A."/>
            <person name="Kuees U."/>
            <person name="Kumar T.K.A."/>
            <person name="Kuo A."/>
            <person name="LaButti K."/>
            <person name="Larrondo L.F."/>
            <person name="Lindquist E."/>
            <person name="Ling A."/>
            <person name="Lombard V."/>
            <person name="Lucas S."/>
            <person name="Lundell T."/>
            <person name="Martin R."/>
            <person name="McLaughlin D.J."/>
            <person name="Morgenstern I."/>
            <person name="Morin E."/>
            <person name="Murat C."/>
            <person name="Nagy L.G."/>
            <person name="Nolan M."/>
            <person name="Ohm R.A."/>
            <person name="Patyshakuliyeva A."/>
            <person name="Rokas A."/>
            <person name="Ruiz-Duenas F.J."/>
            <person name="Sabat G."/>
            <person name="Salamov A."/>
            <person name="Samejima M."/>
            <person name="Schmutz J."/>
            <person name="Slot J.C."/>
            <person name="St John F."/>
            <person name="Stenlid J."/>
            <person name="Sun H."/>
            <person name="Sun S."/>
            <person name="Syed K."/>
            <person name="Tsang A."/>
            <person name="Wiebenga A."/>
            <person name="Young D."/>
            <person name="Pisabarro A."/>
            <person name="Eastwood D.C."/>
            <person name="Martin F."/>
            <person name="Cullen D."/>
            <person name="Grigoriev I.V."/>
            <person name="Hibbett D.S."/>
        </authorList>
    </citation>
    <scope>NUCLEOTIDE SEQUENCE</scope>
    <source>
        <strain evidence="5">FP-58527</strain>
    </source>
</reference>
<dbReference type="PANTHER" id="PTHR43433">
    <property type="entry name" value="HYDROLASE, ALPHA/BETA FOLD FAMILY PROTEIN"/>
    <property type="match status" value="1"/>
</dbReference>
<dbReference type="STRING" id="743788.S8DPU8"/>
<accession>S8DPU8</accession>
<sequence>MSTPATTEGFAPLDVPDAGKPCQTYYKIVGDLGSGEVPIVVLNGGPGSSHEYMLSFADLAPRAPVIFYDQVGSGRATHLPEKIGHTQFWTVQLFVDEFHNLLKHLKVETYDVVGHSWGAMLAMEIAVRQPQGLRKLVVASGPASIGLWVETAKKWLTTLPQDIQDKIEKHESAGTFDSPEYQEAIGYYNKQFTLRLDTWPEEVIKSFHGVEEDPTVYGTMQGPSEFTVIGSLKTWDIRPQLHKINVPTLLTNGVYDGASDAAVTPVFQAVSKVKWVTFSKSSHMAHWEERERYMQIVGDFLQAP</sequence>
<dbReference type="InterPro" id="IPR050471">
    <property type="entry name" value="AB_hydrolase"/>
</dbReference>
<dbReference type="SUPFAM" id="SSF53474">
    <property type="entry name" value="alpha/beta-Hydrolases"/>
    <property type="match status" value="1"/>
</dbReference>
<dbReference type="Gene3D" id="3.40.50.1820">
    <property type="entry name" value="alpha/beta hydrolase"/>
    <property type="match status" value="1"/>
</dbReference>
<dbReference type="PIRSF" id="PIRSF005539">
    <property type="entry name" value="Pept_S33_TRI_F1"/>
    <property type="match status" value="1"/>
</dbReference>
<evidence type="ECO:0000313" key="4">
    <source>
        <dbReference type="EMBL" id="EPS95346.1"/>
    </source>
</evidence>
<evidence type="ECO:0000313" key="5">
    <source>
        <dbReference type="Proteomes" id="UP000015241"/>
    </source>
</evidence>
<dbReference type="Pfam" id="PF00561">
    <property type="entry name" value="Abhydrolase_1"/>
    <property type="match status" value="1"/>
</dbReference>
<dbReference type="EMBL" id="KE504209">
    <property type="protein sequence ID" value="EPS95346.1"/>
    <property type="molecule type" value="Genomic_DNA"/>
</dbReference>
<evidence type="ECO:0000256" key="1">
    <source>
        <dbReference type="ARBA" id="ARBA00010088"/>
    </source>
</evidence>
<dbReference type="Proteomes" id="UP000015241">
    <property type="component" value="Unassembled WGS sequence"/>
</dbReference>
<dbReference type="GO" id="GO:0008233">
    <property type="term" value="F:peptidase activity"/>
    <property type="evidence" value="ECO:0007669"/>
    <property type="project" value="InterPro"/>
</dbReference>
<feature type="domain" description="AB hydrolase-1" evidence="3">
    <location>
        <begin position="38"/>
        <end position="289"/>
    </location>
</feature>
<dbReference type="HOGENOM" id="CLU_020336_15_1_1"/>
<dbReference type="PRINTS" id="PR00793">
    <property type="entry name" value="PROAMNOPTASE"/>
</dbReference>
<protein>
    <recommendedName>
        <fullName evidence="3">AB hydrolase-1 domain-containing protein</fullName>
    </recommendedName>
</protein>
<name>S8DPU8_FOMSC</name>
<dbReference type="eggNOG" id="ENOG502S3TS">
    <property type="taxonomic scope" value="Eukaryota"/>
</dbReference>
<evidence type="ECO:0000259" key="3">
    <source>
        <dbReference type="Pfam" id="PF00561"/>
    </source>
</evidence>
<evidence type="ECO:0000256" key="2">
    <source>
        <dbReference type="ARBA" id="ARBA00022801"/>
    </source>
</evidence>
<dbReference type="PANTHER" id="PTHR43433:SF5">
    <property type="entry name" value="AB HYDROLASE-1 DOMAIN-CONTAINING PROTEIN"/>
    <property type="match status" value="1"/>
</dbReference>
<dbReference type="AlphaFoldDB" id="S8DPU8"/>
<gene>
    <name evidence="4" type="ORF">FOMPIDRAFT_1032930</name>
</gene>
<proteinExistence type="inferred from homology"/>
<comment type="similarity">
    <text evidence="1">Belongs to the peptidase S33 family.</text>
</comment>
<keyword evidence="2" id="KW-0378">Hydrolase</keyword>
<dbReference type="NCBIfam" id="TIGR01250">
    <property type="entry name" value="pro_imino_pep_2"/>
    <property type="match status" value="1"/>
</dbReference>
<dbReference type="InterPro" id="IPR029058">
    <property type="entry name" value="AB_hydrolase_fold"/>
</dbReference>
<dbReference type="InParanoid" id="S8DPU8"/>
<keyword evidence="5" id="KW-1185">Reference proteome</keyword>
<dbReference type="InterPro" id="IPR000073">
    <property type="entry name" value="AB_hydrolase_1"/>
</dbReference>
<dbReference type="InterPro" id="IPR002410">
    <property type="entry name" value="Peptidase_S33"/>
</dbReference>
<dbReference type="InterPro" id="IPR005945">
    <property type="entry name" value="Pro_imino_pep"/>
</dbReference>
<dbReference type="GO" id="GO:0006508">
    <property type="term" value="P:proteolysis"/>
    <property type="evidence" value="ECO:0007669"/>
    <property type="project" value="InterPro"/>
</dbReference>
<organism evidence="4 5">
    <name type="scientific">Fomitopsis schrenkii</name>
    <name type="common">Brown rot fungus</name>
    <dbReference type="NCBI Taxonomy" id="2126942"/>
    <lineage>
        <taxon>Eukaryota</taxon>
        <taxon>Fungi</taxon>
        <taxon>Dikarya</taxon>
        <taxon>Basidiomycota</taxon>
        <taxon>Agaricomycotina</taxon>
        <taxon>Agaricomycetes</taxon>
        <taxon>Polyporales</taxon>
        <taxon>Fomitopsis</taxon>
    </lineage>
</organism>